<evidence type="ECO:0000256" key="5">
    <source>
        <dbReference type="ARBA" id="ARBA00022741"/>
    </source>
</evidence>
<evidence type="ECO:0000256" key="7">
    <source>
        <dbReference type="ARBA" id="ARBA00022967"/>
    </source>
</evidence>
<name>A0A3M3X6P0_PSEMA</name>
<dbReference type="GO" id="GO:0005524">
    <property type="term" value="F:ATP binding"/>
    <property type="evidence" value="ECO:0007669"/>
    <property type="project" value="UniProtKB-KW"/>
</dbReference>
<dbReference type="InterPro" id="IPR003439">
    <property type="entry name" value="ABC_transporter-like_ATP-bd"/>
</dbReference>
<evidence type="ECO:0000256" key="4">
    <source>
        <dbReference type="ARBA" id="ARBA00022737"/>
    </source>
</evidence>
<feature type="domain" description="ABC transporter" evidence="9">
    <location>
        <begin position="264"/>
        <end position="507"/>
    </location>
</feature>
<dbReference type="InterPro" id="IPR017871">
    <property type="entry name" value="ABC_transporter-like_CS"/>
</dbReference>
<keyword evidence="8" id="KW-0472">Membrane</keyword>
<evidence type="ECO:0000256" key="2">
    <source>
        <dbReference type="ARBA" id="ARBA00022475"/>
    </source>
</evidence>
<keyword evidence="4" id="KW-0677">Repeat</keyword>
<dbReference type="PROSITE" id="PS50893">
    <property type="entry name" value="ABC_TRANSPORTER_2"/>
    <property type="match status" value="2"/>
</dbReference>
<proteinExistence type="predicted"/>
<dbReference type="PANTHER" id="PTHR43790">
    <property type="entry name" value="CARBOHYDRATE TRANSPORT ATP-BINDING PROTEIN MG119-RELATED"/>
    <property type="match status" value="1"/>
</dbReference>
<dbReference type="CDD" id="cd03215">
    <property type="entry name" value="ABC_Carb_Monos_II"/>
    <property type="match status" value="1"/>
</dbReference>
<evidence type="ECO:0000256" key="1">
    <source>
        <dbReference type="ARBA" id="ARBA00022448"/>
    </source>
</evidence>
<dbReference type="PANTHER" id="PTHR43790:SF3">
    <property type="entry name" value="D-ALLOSE IMPORT ATP-BINDING PROTEIN ALSA-RELATED"/>
    <property type="match status" value="1"/>
</dbReference>
<sequence>MYSNPVSLADPILKVSDLRKSYGPTHALSGVSFDINAGEVHALLGENGAGKSTLVKILTGVVSPNSGSMNFAGAQYLPKTIMEARKDGVTTAFQELSLLPNLTVADNLALPVLAKSWQGLNSKSLNQEAARLTLATYGLNDIKPASLVSELSLADKQRLEIVRALSHHPALLILDEPTAALPSTDWLFDLIRKETAKGTAVLYISHRLNEIRELCSRATILRSGCSTGTADLLDTDDAKIFEMMVGQRMAAATVRSMPTENRVIQQPRLHVEGLTAGKVKDLGFKLYPGEIVGLAGLDGQGQCDLFHALYGLIPKHAKAIEVEGKSVSIDSPSAALDAGIQVALLPEERKTQGIFGDLAVRSNMAVSALNRIGLMGFTSRGKERQLASGIASQVDLQDRYLDFQIKELSGGNQQKALLGRVLLTGAKTLLLFDPTRGVDVGTKQALYLAIEDFARQGGSVLLYSSELAELVRLSQRCLVIYEGRIAAELEGESIEETALVAAATGNPRHLEGAVA</sequence>
<dbReference type="GO" id="GO:0016887">
    <property type="term" value="F:ATP hydrolysis activity"/>
    <property type="evidence" value="ECO:0007669"/>
    <property type="project" value="InterPro"/>
</dbReference>
<dbReference type="Gene3D" id="3.40.50.300">
    <property type="entry name" value="P-loop containing nucleotide triphosphate hydrolases"/>
    <property type="match status" value="2"/>
</dbReference>
<keyword evidence="6" id="KW-0067">ATP-binding</keyword>
<gene>
    <name evidence="10" type="ORF">ALQ29_02956</name>
</gene>
<keyword evidence="3" id="KW-0762">Sugar transport</keyword>
<keyword evidence="1" id="KW-0813">Transport</keyword>
<dbReference type="Proteomes" id="UP000276587">
    <property type="component" value="Unassembled WGS sequence"/>
</dbReference>
<keyword evidence="11" id="KW-1185">Reference proteome</keyword>
<dbReference type="Pfam" id="PF00005">
    <property type="entry name" value="ABC_tran"/>
    <property type="match status" value="2"/>
</dbReference>
<dbReference type="AlphaFoldDB" id="A0A3M3X6P0"/>
<comment type="caution">
    <text evidence="10">The sequence shown here is derived from an EMBL/GenBank/DDBJ whole genome shotgun (WGS) entry which is preliminary data.</text>
</comment>
<keyword evidence="2" id="KW-1003">Cell membrane</keyword>
<dbReference type="EMBL" id="RBQF01000408">
    <property type="protein sequence ID" value="RMO99997.1"/>
    <property type="molecule type" value="Genomic_DNA"/>
</dbReference>
<dbReference type="PROSITE" id="PS00211">
    <property type="entry name" value="ABC_TRANSPORTER_1"/>
    <property type="match status" value="1"/>
</dbReference>
<organism evidence="10 11">
    <name type="scientific">Pseudomonas marginalis pv. marginalis</name>
    <dbReference type="NCBI Taxonomy" id="97473"/>
    <lineage>
        <taxon>Bacteria</taxon>
        <taxon>Pseudomonadati</taxon>
        <taxon>Pseudomonadota</taxon>
        <taxon>Gammaproteobacteria</taxon>
        <taxon>Pseudomonadales</taxon>
        <taxon>Pseudomonadaceae</taxon>
        <taxon>Pseudomonas</taxon>
    </lineage>
</organism>
<evidence type="ECO:0000256" key="3">
    <source>
        <dbReference type="ARBA" id="ARBA00022597"/>
    </source>
</evidence>
<evidence type="ECO:0000259" key="9">
    <source>
        <dbReference type="PROSITE" id="PS50893"/>
    </source>
</evidence>
<dbReference type="InterPro" id="IPR003593">
    <property type="entry name" value="AAA+_ATPase"/>
</dbReference>
<feature type="domain" description="ABC transporter" evidence="9">
    <location>
        <begin position="13"/>
        <end position="248"/>
    </location>
</feature>
<dbReference type="SMART" id="SM00382">
    <property type="entry name" value="AAA"/>
    <property type="match status" value="1"/>
</dbReference>
<dbReference type="InterPro" id="IPR027417">
    <property type="entry name" value="P-loop_NTPase"/>
</dbReference>
<evidence type="ECO:0000313" key="10">
    <source>
        <dbReference type="EMBL" id="RMO99997.1"/>
    </source>
</evidence>
<keyword evidence="7" id="KW-1278">Translocase</keyword>
<dbReference type="InterPro" id="IPR050107">
    <property type="entry name" value="ABC_carbohydrate_import_ATPase"/>
</dbReference>
<accession>A0A3M3X6P0</accession>
<keyword evidence="5" id="KW-0547">Nucleotide-binding</keyword>
<dbReference type="CDD" id="cd03216">
    <property type="entry name" value="ABC_Carb_Monos_I"/>
    <property type="match status" value="1"/>
</dbReference>
<reference evidence="10 11" key="1">
    <citation type="submission" date="2018-08" db="EMBL/GenBank/DDBJ databases">
        <title>Recombination of ecologically and evolutionarily significant loci maintains genetic cohesion in the Pseudomonas syringae species complex.</title>
        <authorList>
            <person name="Dillon M."/>
            <person name="Thakur S."/>
            <person name="Almeida R.N.D."/>
            <person name="Weir B.S."/>
            <person name="Guttman D.S."/>
        </authorList>
    </citation>
    <scope>NUCLEOTIDE SEQUENCE [LARGE SCALE GENOMIC DNA]</scope>
    <source>
        <strain evidence="10 11">ICMP 3555</strain>
    </source>
</reference>
<evidence type="ECO:0000256" key="8">
    <source>
        <dbReference type="ARBA" id="ARBA00023136"/>
    </source>
</evidence>
<dbReference type="SUPFAM" id="SSF52540">
    <property type="entry name" value="P-loop containing nucleoside triphosphate hydrolases"/>
    <property type="match status" value="2"/>
</dbReference>
<dbReference type="RefSeq" id="WP_064053042.1">
    <property type="nucleotide sequence ID" value="NZ_RBPW01000024.1"/>
</dbReference>
<evidence type="ECO:0000256" key="6">
    <source>
        <dbReference type="ARBA" id="ARBA00022840"/>
    </source>
</evidence>
<evidence type="ECO:0000313" key="11">
    <source>
        <dbReference type="Proteomes" id="UP000276587"/>
    </source>
</evidence>
<protein>
    <recommendedName>
        <fullName evidence="9">ABC transporter domain-containing protein</fullName>
    </recommendedName>
</protein>